<dbReference type="EMBL" id="CP041186">
    <property type="protein sequence ID" value="QDG50058.1"/>
    <property type="molecule type" value="Genomic_DNA"/>
</dbReference>
<dbReference type="InterPro" id="IPR007280">
    <property type="entry name" value="Peptidase_C_arc/bac"/>
</dbReference>
<dbReference type="SUPFAM" id="SSF89260">
    <property type="entry name" value="Collagen-binding domain"/>
    <property type="match status" value="1"/>
</dbReference>
<feature type="domain" description="Peptidase C-terminal archaeal/bacterial" evidence="2">
    <location>
        <begin position="1279"/>
        <end position="1344"/>
    </location>
</feature>
<feature type="chain" id="PRO_5030106155" description="Peptidase C-terminal archaeal/bacterial domain-containing protein" evidence="1">
    <location>
        <begin position="21"/>
        <end position="1625"/>
    </location>
</feature>
<dbReference type="OrthoDB" id="174027at2"/>
<accession>A0A4Y6PP03</accession>
<evidence type="ECO:0000313" key="4">
    <source>
        <dbReference type="Proteomes" id="UP000315995"/>
    </source>
</evidence>
<protein>
    <recommendedName>
        <fullName evidence="2">Peptidase C-terminal archaeal/bacterial domain-containing protein</fullName>
    </recommendedName>
</protein>
<keyword evidence="1" id="KW-0732">Signal</keyword>
<dbReference type="RefSeq" id="WP_141196554.1">
    <property type="nucleotide sequence ID" value="NZ_CP041186.1"/>
</dbReference>
<keyword evidence="4" id="KW-1185">Reference proteome</keyword>
<evidence type="ECO:0000259" key="2">
    <source>
        <dbReference type="Pfam" id="PF04151"/>
    </source>
</evidence>
<gene>
    <name evidence="3" type="ORF">FIV42_04690</name>
</gene>
<dbReference type="Gene3D" id="2.60.120.380">
    <property type="match status" value="8"/>
</dbReference>
<sequence length="1625" mass="173834">MKRYLLYFFASLALSAGVLACGPSDGGDGNNSSQSCETNEDCAEGAQCWDSVCQTASEDACESDFDCASYEYCAEGSCQLAGCSDDSECSGLNICDASSGRCELGCRPGADMCADGEICNEATLKCESADACAGPSDCRDHEVCDDSASPTVCIPDGTCDTDLHCTRYERYVEDGVDYICQDNTCVEKPPCEGDDQCAQGEICEAGECRAGCRSNDDCLLGEYCNMDELRCVEGCNSDADCEDDEICFDFGDGVRECRYECDNRSTCQDNGSAPGRMDGKVCKDSICQFCQDDTDCFAVEFCDLEAAGSPDGLGLCADLPPECPQDDFGDNHSQANAFEVTAYPFEKTADERPLACRQNSGEWFAISAAPGKVIDVTIEYDTDAGNIDVAIVDAQGNDLAASARAPSAQSGDIDTGLERVQYGVDPSLNGPIDAYVNVRSNVVVGNTPYRILIDVRDPESCNDDGYEENDTFDDATPLSVDTAEVDLEVCGDDVDFYELDVAANQIITVTLQSPPRLGDVDIYLYAQDDRDTIIAESATHGDQERLRYIVDTAQKFVLEVTLPDGGNGVGKALYDLEWTSIPNLCSGPDEPNDACGTATQVQDGTTFTSSGSNSLNICADPDYFVVQLNPLDRLRVTATYDPPQVAGELQMTLFGRDRAQPFADACGNFLQSATETLVSGTTQVQLEIDYQAELGGDFYILASRFSGIRVNYDFEVEVIPGPACDDDSYDENGNNDDAANAVTLDPAQVVNNGPDSALVGQKVCDSNEDWYSITIADGSALTWEIVQDVTQGAIGATLIDSDGTTPVTDGNGDPITLDSNGQINVTNSSGADKTYYLRVQGQDGIPVRNNYWLLTYIDGSGPADAACPDVYENNDDAANAVSLPAGTQVSNLLICGGDGQGDWYKTTVEAGQTITVTADFDTTSATPGLYLYEADDTSSAVATGTATANTYTASFTSARDQEIFYRINTSSGVTGDAYALDVSVSAAPACVDDTFDGNHDSTTAEPLEAPGLYSRLQSCNDEADWYAVNLTSGELFEAYINYDDTRADLDVEIYEPDATTLADSGDTSAMVTPSSDATYYVRVASADPSVSVRLGYDLLLYRDDDLSGSIDPDEGPADRTCPDAYENNDTSADAAEVPAGSYTDLLLCSGNPVNDDDYFSVYVPAGVTLTIDVSFDGTEGNIDLRLFDDTNLRVDNSEQPSSDTETVTVTNSSSIGRDYFVQVLGGASSFQTYYDMDIQLDFGPNNQCAEDSYTGNLDMANAASLTAGAYDLALCENTEDWFTFDIPAGETVEANVELRNRLGNIDVELQDANGTTLASSTTDDNVESLTYTNTDASALTVYLRVYPKGGAFMRNNYDLWLAIGSSLPATPFCPDMYERNDSTTAAASLDIASESQFTGMIACGAETDWYAITLAPSTTYDVDLFFDHTADVDLALELLDANGNAVADTNSTDIVFSNHSSDDDETVSFSVGSSGTYFLGVKNHNAGQGDYHLSIAPQTASCPEDSYEANDNVISARVIGPDLPIRLGLGACSDDDYFKWTAPTDGPVTATVYLDNADVNLGMRVEEYATTTIWKDEGVLTPIDDNRVKVDFTATAGEVYIIQLNRGPLVGESQPSNGAYFLEIK</sequence>
<evidence type="ECO:0000313" key="3">
    <source>
        <dbReference type="EMBL" id="QDG50058.1"/>
    </source>
</evidence>
<dbReference type="Proteomes" id="UP000315995">
    <property type="component" value="Chromosome"/>
</dbReference>
<accession>A0A5B8Y6A1</accession>
<proteinExistence type="predicted"/>
<name>A0A4Y6PP03_PERCE</name>
<dbReference type="Pfam" id="PF04151">
    <property type="entry name" value="PPC"/>
    <property type="match status" value="1"/>
</dbReference>
<evidence type="ECO:0000256" key="1">
    <source>
        <dbReference type="SAM" id="SignalP"/>
    </source>
</evidence>
<reference evidence="3 4" key="1">
    <citation type="submission" date="2019-06" db="EMBL/GenBank/DDBJ databases">
        <title>Persicimonas caeni gen. nov., sp. nov., a predatory bacterium isolated from solar saltern.</title>
        <authorList>
            <person name="Wang S."/>
        </authorList>
    </citation>
    <scope>NUCLEOTIDE SEQUENCE [LARGE SCALE GENOMIC DNA]</scope>
    <source>
        <strain evidence="3 4">YN101</strain>
    </source>
</reference>
<dbReference type="PROSITE" id="PS51257">
    <property type="entry name" value="PROKAR_LIPOPROTEIN"/>
    <property type="match status" value="1"/>
</dbReference>
<organism evidence="3 4">
    <name type="scientific">Persicimonas caeni</name>
    <dbReference type="NCBI Taxonomy" id="2292766"/>
    <lineage>
        <taxon>Bacteria</taxon>
        <taxon>Deltaproteobacteria</taxon>
        <taxon>Bradymonadales</taxon>
        <taxon>Bradymonadaceae</taxon>
        <taxon>Persicimonas</taxon>
    </lineage>
</organism>
<feature type="signal peptide" evidence="1">
    <location>
        <begin position="1"/>
        <end position="20"/>
    </location>
</feature>